<evidence type="ECO:0000313" key="2">
    <source>
        <dbReference type="EMBL" id="MBB6428663.1"/>
    </source>
</evidence>
<accession>A0A7X0H3M0</accession>
<organism evidence="2 3">
    <name type="scientific">Algisphaera agarilytica</name>
    <dbReference type="NCBI Taxonomy" id="1385975"/>
    <lineage>
        <taxon>Bacteria</taxon>
        <taxon>Pseudomonadati</taxon>
        <taxon>Planctomycetota</taxon>
        <taxon>Phycisphaerae</taxon>
        <taxon>Phycisphaerales</taxon>
        <taxon>Phycisphaeraceae</taxon>
        <taxon>Algisphaera</taxon>
    </lineage>
</organism>
<protein>
    <submittedName>
        <fullName evidence="2">Uncharacterized protein</fullName>
    </submittedName>
</protein>
<dbReference type="EMBL" id="JACHGY010000001">
    <property type="protein sequence ID" value="MBB6428663.1"/>
    <property type="molecule type" value="Genomic_DNA"/>
</dbReference>
<evidence type="ECO:0000313" key="3">
    <source>
        <dbReference type="Proteomes" id="UP000541810"/>
    </source>
</evidence>
<dbReference type="RefSeq" id="WP_184676006.1">
    <property type="nucleotide sequence ID" value="NZ_JACHGY010000001.1"/>
</dbReference>
<keyword evidence="3" id="KW-1185">Reference proteome</keyword>
<feature type="region of interest" description="Disordered" evidence="1">
    <location>
        <begin position="89"/>
        <end position="112"/>
    </location>
</feature>
<proteinExistence type="predicted"/>
<name>A0A7X0H3M0_9BACT</name>
<dbReference type="Proteomes" id="UP000541810">
    <property type="component" value="Unassembled WGS sequence"/>
</dbReference>
<dbReference type="AlphaFoldDB" id="A0A7X0H3M0"/>
<comment type="caution">
    <text evidence="2">The sequence shown here is derived from an EMBL/GenBank/DDBJ whole genome shotgun (WGS) entry which is preliminary data.</text>
</comment>
<evidence type="ECO:0000256" key="1">
    <source>
        <dbReference type="SAM" id="MobiDB-lite"/>
    </source>
</evidence>
<gene>
    <name evidence="2" type="ORF">HNQ40_000469</name>
</gene>
<sequence length="122" mass="13730">MSAMFRKMMGEDPEVARFRVWLGVFVVWCATGLMSCGEIKYLRSGETAVAERVNASDGRAGQRPYGTYRWRDAESGEYRNKVIEFSRSVMPPRSCESSTSRAGPTRAPRASRCGSCRWSSWA</sequence>
<reference evidence="2 3" key="1">
    <citation type="submission" date="2020-08" db="EMBL/GenBank/DDBJ databases">
        <title>Genomic Encyclopedia of Type Strains, Phase IV (KMG-IV): sequencing the most valuable type-strain genomes for metagenomic binning, comparative biology and taxonomic classification.</title>
        <authorList>
            <person name="Goeker M."/>
        </authorList>
    </citation>
    <scope>NUCLEOTIDE SEQUENCE [LARGE SCALE GENOMIC DNA]</scope>
    <source>
        <strain evidence="2 3">DSM 103725</strain>
    </source>
</reference>